<keyword evidence="1" id="KW-0472">Membrane</keyword>
<feature type="transmembrane region" description="Helical" evidence="1">
    <location>
        <begin position="6"/>
        <end position="24"/>
    </location>
</feature>
<reference evidence="2" key="1">
    <citation type="journal article" date="2023" name="G3 (Bethesda)">
        <title>A reference genome for the long-term kleptoplast-retaining sea slug Elysia crispata morphotype clarki.</title>
        <authorList>
            <person name="Eastman K.E."/>
            <person name="Pendleton A.L."/>
            <person name="Shaikh M.A."/>
            <person name="Suttiyut T."/>
            <person name="Ogas R."/>
            <person name="Tomko P."/>
            <person name="Gavelis G."/>
            <person name="Widhalm J.R."/>
            <person name="Wisecaver J.H."/>
        </authorList>
    </citation>
    <scope>NUCLEOTIDE SEQUENCE</scope>
    <source>
        <strain evidence="2">ECLA1</strain>
    </source>
</reference>
<name>A0AAE0ZTE3_9GAST</name>
<protein>
    <submittedName>
        <fullName evidence="2">Uncharacterized protein</fullName>
    </submittedName>
</protein>
<evidence type="ECO:0000256" key="1">
    <source>
        <dbReference type="SAM" id="Phobius"/>
    </source>
</evidence>
<organism evidence="2 3">
    <name type="scientific">Elysia crispata</name>
    <name type="common">lettuce slug</name>
    <dbReference type="NCBI Taxonomy" id="231223"/>
    <lineage>
        <taxon>Eukaryota</taxon>
        <taxon>Metazoa</taxon>
        <taxon>Spiralia</taxon>
        <taxon>Lophotrochozoa</taxon>
        <taxon>Mollusca</taxon>
        <taxon>Gastropoda</taxon>
        <taxon>Heterobranchia</taxon>
        <taxon>Euthyneura</taxon>
        <taxon>Panpulmonata</taxon>
        <taxon>Sacoglossa</taxon>
        <taxon>Placobranchoidea</taxon>
        <taxon>Plakobranchidae</taxon>
        <taxon>Elysia</taxon>
    </lineage>
</organism>
<comment type="caution">
    <text evidence="2">The sequence shown here is derived from an EMBL/GenBank/DDBJ whole genome shotgun (WGS) entry which is preliminary data.</text>
</comment>
<keyword evidence="1" id="KW-1133">Transmembrane helix</keyword>
<proteinExistence type="predicted"/>
<keyword evidence="3" id="KW-1185">Reference proteome</keyword>
<dbReference type="EMBL" id="JAWDGP010003357">
    <property type="protein sequence ID" value="KAK3775090.1"/>
    <property type="molecule type" value="Genomic_DNA"/>
</dbReference>
<keyword evidence="1" id="KW-0812">Transmembrane</keyword>
<dbReference type="Proteomes" id="UP001283361">
    <property type="component" value="Unassembled WGS sequence"/>
</dbReference>
<evidence type="ECO:0000313" key="3">
    <source>
        <dbReference type="Proteomes" id="UP001283361"/>
    </source>
</evidence>
<gene>
    <name evidence="2" type="ORF">RRG08_048300</name>
</gene>
<sequence length="51" mass="5861">MPYISVVSSSCQIPLAAAFTCVYLQSYEIMRFRKNVKKNHVLPYQNTLHGL</sequence>
<dbReference type="AlphaFoldDB" id="A0AAE0ZTE3"/>
<evidence type="ECO:0000313" key="2">
    <source>
        <dbReference type="EMBL" id="KAK3775090.1"/>
    </source>
</evidence>
<accession>A0AAE0ZTE3</accession>